<dbReference type="EMBL" id="CADEPM010000009">
    <property type="protein sequence ID" value="CAB3409828.1"/>
    <property type="molecule type" value="Genomic_DNA"/>
</dbReference>
<proteinExistence type="predicted"/>
<evidence type="ECO:0000256" key="1">
    <source>
        <dbReference type="ARBA" id="ARBA00004123"/>
    </source>
</evidence>
<evidence type="ECO:0000313" key="4">
    <source>
        <dbReference type="EMBL" id="CAB3409828.1"/>
    </source>
</evidence>
<comment type="subcellular location">
    <subcellularLocation>
        <location evidence="1">Nucleus</location>
    </subcellularLocation>
</comment>
<dbReference type="GO" id="GO:0008270">
    <property type="term" value="F:zinc ion binding"/>
    <property type="evidence" value="ECO:0007669"/>
    <property type="project" value="InterPro"/>
</dbReference>
<keyword evidence="5" id="KW-1185">Reference proteome</keyword>
<comment type="caution">
    <text evidence="4">The sequence shown here is derived from an EMBL/GenBank/DDBJ whole genome shotgun (WGS) entry which is preliminary data.</text>
</comment>
<name>A0A8S1FEL3_9PELO</name>
<evidence type="ECO:0000256" key="2">
    <source>
        <dbReference type="ARBA" id="ARBA00023242"/>
    </source>
</evidence>
<dbReference type="Proteomes" id="UP000494206">
    <property type="component" value="Unassembled WGS sequence"/>
</dbReference>
<dbReference type="Pfam" id="PF07967">
    <property type="entry name" value="zf-C3HC"/>
    <property type="match status" value="1"/>
</dbReference>
<reference evidence="4 5" key="1">
    <citation type="submission" date="2020-04" db="EMBL/GenBank/DDBJ databases">
        <authorList>
            <person name="Laetsch R D."/>
            <person name="Stevens L."/>
            <person name="Kumar S."/>
            <person name="Blaxter L. M."/>
        </authorList>
    </citation>
    <scope>NUCLEOTIDE SEQUENCE [LARGE SCALE GENOMIC DNA]</scope>
</reference>
<keyword evidence="2" id="KW-0539">Nucleus</keyword>
<dbReference type="GO" id="GO:0005634">
    <property type="term" value="C:nucleus"/>
    <property type="evidence" value="ECO:0007669"/>
    <property type="project" value="UniProtKB-SubCell"/>
</dbReference>
<sequence length="289" mass="31997">MDVDAIKERHNALKRKANMSMNDLLEITKSSSAKRKAYAQKLCDVEGYKSIIKTYKAPVWCGCAVSPRDLADYGWSCVKKNTVKCVECNQVLSTILPNITTVSINVYNSSLKHIHEKMKTAHRVTCLKRTGSAPFRLVEPTASEVIKGIEERLAGGSSFTANDMTVDIPNGVSVPKMDKASPAFVFTAALGWKIAKARRGYISLSCDLCARDLILKTGAKFDPIHNHERWCPRVDKNDNGDACWQTDLNVVLNEKNKTAPSSMGQIYKDYFSARRILAQSVSSVIPSCT</sequence>
<dbReference type="InterPro" id="IPR012935">
    <property type="entry name" value="NuBaID_N"/>
</dbReference>
<evidence type="ECO:0000313" key="5">
    <source>
        <dbReference type="Proteomes" id="UP000494206"/>
    </source>
</evidence>
<organism evidence="4 5">
    <name type="scientific">Caenorhabditis bovis</name>
    <dbReference type="NCBI Taxonomy" id="2654633"/>
    <lineage>
        <taxon>Eukaryota</taxon>
        <taxon>Metazoa</taxon>
        <taxon>Ecdysozoa</taxon>
        <taxon>Nematoda</taxon>
        <taxon>Chromadorea</taxon>
        <taxon>Rhabditida</taxon>
        <taxon>Rhabditina</taxon>
        <taxon>Rhabditomorpha</taxon>
        <taxon>Rhabditoidea</taxon>
        <taxon>Rhabditidae</taxon>
        <taxon>Peloderinae</taxon>
        <taxon>Caenorhabditis</taxon>
    </lineage>
</organism>
<feature type="domain" description="C3HC-type" evidence="3">
    <location>
        <begin position="44"/>
        <end position="152"/>
    </location>
</feature>
<evidence type="ECO:0000259" key="3">
    <source>
        <dbReference type="Pfam" id="PF07967"/>
    </source>
</evidence>
<protein>
    <recommendedName>
        <fullName evidence="3">C3HC-type domain-containing protein</fullName>
    </recommendedName>
</protein>
<accession>A0A8S1FEL3</accession>
<dbReference type="PANTHER" id="PTHR15835">
    <property type="entry name" value="NUCLEAR-INTERACTING PARTNER OF ALK"/>
    <property type="match status" value="1"/>
</dbReference>
<dbReference type="PANTHER" id="PTHR15835:SF6">
    <property type="entry name" value="ZINC FINGER C3HC-TYPE PROTEIN 1"/>
    <property type="match status" value="1"/>
</dbReference>
<gene>
    <name evidence="4" type="ORF">CBOVIS_LOCUS11431</name>
</gene>
<dbReference type="AlphaFoldDB" id="A0A8S1FEL3"/>
<dbReference type="OrthoDB" id="5854294at2759"/>